<dbReference type="InterPro" id="IPR012340">
    <property type="entry name" value="NA-bd_OB-fold"/>
</dbReference>
<feature type="domain" description="ABC transporter" evidence="5">
    <location>
        <begin position="39"/>
        <end position="608"/>
    </location>
</feature>
<dbReference type="InterPro" id="IPR008995">
    <property type="entry name" value="Mo/tungstate-bd_C_term_dom"/>
</dbReference>
<dbReference type="GO" id="GO:0016887">
    <property type="term" value="F:ATP hydrolysis activity"/>
    <property type="evidence" value="ECO:0007669"/>
    <property type="project" value="InterPro"/>
</dbReference>
<keyword evidence="7" id="KW-1185">Reference proteome</keyword>
<dbReference type="STRING" id="743971.MYF_01550"/>
<dbReference type="KEGG" id="mfq:MYF_01550"/>
<dbReference type="InterPro" id="IPR003439">
    <property type="entry name" value="ABC_transporter-like_ATP-bd"/>
</dbReference>
<dbReference type="InterPro" id="IPR017871">
    <property type="entry name" value="ABC_transporter-like_CS"/>
</dbReference>
<evidence type="ECO:0000313" key="7">
    <source>
        <dbReference type="Proteomes" id="UP000031129"/>
    </source>
</evidence>
<dbReference type="Proteomes" id="UP000031129">
    <property type="component" value="Chromosome"/>
</dbReference>
<dbReference type="Pfam" id="PF00005">
    <property type="entry name" value="ABC_tran"/>
    <property type="match status" value="2"/>
</dbReference>
<dbReference type="Gene3D" id="2.40.50.100">
    <property type="match status" value="1"/>
</dbReference>
<dbReference type="SMART" id="SM00382">
    <property type="entry name" value="AAA"/>
    <property type="match status" value="1"/>
</dbReference>
<dbReference type="GO" id="GO:0055052">
    <property type="term" value="C:ATP-binding cassette (ABC) transporter complex, substrate-binding subunit-containing"/>
    <property type="evidence" value="ECO:0007669"/>
    <property type="project" value="TreeGrafter"/>
</dbReference>
<sequence>MKKTFENNQLQNLSFESEIKKIRQAFENRYKSKSLIPAIEIKDLTIDFGETLAVDKANLKIFKGELVTLLGPSGSGKTTILNAIAGLLNPTSGQIIFNGEDVTRKSPQQRKIGLVFQNYALYPHLNVFGNIAFSLHNDHRWKQRAYEKSMLARVSANSIVLAKNGASIEDLAKYKSLLFDYFDVYRQLEHDYNELKTQTYLKLNQLKSDYSLIEIHKQAEIKHLTIEFLKLGKSASIFWSIWKKIFQGKSSTKCPIQQAISFRRAYKLKVRKIKTNAKQDKKLYKKLIREEKYAIKFAPELVKARKNFLEQKAQVYKKLTNLENLYKQFRKNAKLELSQIQKGYKNFRAKTTLNDEESLNLDYQEQLAAFNQQKVDKELWFKNEIENEKLSIKNSQSLENLEQSYLQNKKKFLETNSKNSPNLMLLKSLKSKISSYKSATLKQFLDFEKNLITKFSLSKEKLSEADLEEYQRYQNDNISIKEAINRAVLRTAEKVEITKNLAKKPTKLSGGQQQRVAIARGIVRHPDILLMDEPLSNLDAKLRVQTRQWIRKIQTEIGITTVFVTHDQEEAMSISDRIICMSTGYVQQIGTPTELYHKPKNEFVASFLGVPEMNIFDAFYDKENKRVVVDNQIIYENLTDYSQEKIRAGIRAEDLLENENGNFQGKITTVENLGKDILGKVEVNNLGLVSIMFKKKSSYEIGELVQFSFKAGKLHLFDYETRERI</sequence>
<dbReference type="PANTHER" id="PTHR43875:SF1">
    <property type="entry name" value="OSMOPROTECTIVE COMPOUNDS UPTAKE ATP-BINDING PROTEIN GGTA"/>
    <property type="match status" value="1"/>
</dbReference>
<dbReference type="SUPFAM" id="SSF50331">
    <property type="entry name" value="MOP-like"/>
    <property type="match status" value="1"/>
</dbReference>
<keyword evidence="1" id="KW-0813">Transport</keyword>
<keyword evidence="4" id="KW-0175">Coiled coil</keyword>
<dbReference type="GO" id="GO:0005524">
    <property type="term" value="F:ATP binding"/>
    <property type="evidence" value="ECO:0007669"/>
    <property type="project" value="UniProtKB-KW"/>
</dbReference>
<dbReference type="Gene3D" id="2.40.50.140">
    <property type="entry name" value="Nucleic acid-binding proteins"/>
    <property type="match status" value="1"/>
</dbReference>
<dbReference type="OrthoDB" id="9784450at2"/>
<dbReference type="PANTHER" id="PTHR43875">
    <property type="entry name" value="MALTODEXTRIN IMPORT ATP-BINDING PROTEIN MSMX"/>
    <property type="match status" value="1"/>
</dbReference>
<protein>
    <submittedName>
        <fullName evidence="6">ABC transporter ATP-binding protein</fullName>
    </submittedName>
</protein>
<evidence type="ECO:0000256" key="1">
    <source>
        <dbReference type="ARBA" id="ARBA00022448"/>
    </source>
</evidence>
<evidence type="ECO:0000256" key="2">
    <source>
        <dbReference type="ARBA" id="ARBA00022741"/>
    </source>
</evidence>
<evidence type="ECO:0000256" key="3">
    <source>
        <dbReference type="ARBA" id="ARBA00022840"/>
    </source>
</evidence>
<dbReference type="InterPro" id="IPR003593">
    <property type="entry name" value="AAA+_ATPase"/>
</dbReference>
<dbReference type="PROSITE" id="PS00211">
    <property type="entry name" value="ABC_TRANSPORTER_1"/>
    <property type="match status" value="1"/>
</dbReference>
<keyword evidence="3 6" id="KW-0067">ATP-binding</keyword>
<evidence type="ECO:0000313" key="6">
    <source>
        <dbReference type="EMBL" id="AJC49835.1"/>
    </source>
</evidence>
<evidence type="ECO:0000256" key="4">
    <source>
        <dbReference type="SAM" id="Coils"/>
    </source>
</evidence>
<proteinExistence type="predicted"/>
<dbReference type="InterPro" id="IPR013611">
    <property type="entry name" value="Transp-assoc_OB_typ2"/>
</dbReference>
<accession>A0A0A8E6G3</accession>
<dbReference type="Pfam" id="PF08402">
    <property type="entry name" value="TOBE_2"/>
    <property type="match status" value="1"/>
</dbReference>
<dbReference type="HOGENOM" id="CLU_000604_72_0_14"/>
<gene>
    <name evidence="6" type="ORF">MYF_01550</name>
</gene>
<dbReference type="PROSITE" id="PS50893">
    <property type="entry name" value="ABC_TRANSPORTER_2"/>
    <property type="match status" value="1"/>
</dbReference>
<feature type="coiled-coil region" evidence="4">
    <location>
        <begin position="312"/>
        <end position="373"/>
    </location>
</feature>
<dbReference type="Gene3D" id="3.40.50.300">
    <property type="entry name" value="P-loop containing nucleotide triphosphate hydrolases"/>
    <property type="match status" value="2"/>
</dbReference>
<dbReference type="InterPro" id="IPR047641">
    <property type="entry name" value="ABC_transpr_MalK/UgpC-like"/>
</dbReference>
<name>A0A0A8E6G3_MESFC</name>
<keyword evidence="2" id="KW-0547">Nucleotide-binding</keyword>
<reference evidence="6 7" key="1">
    <citation type="journal article" date="2015" name="Genome Announc.">
        <title>Complete Genome Sequence of Mycoplasma flocculare Strain Ms42T (ATCC 27399T).</title>
        <authorList>
            <person name="Calcutt M.J."/>
            <person name="Foecking M.F."/>
            <person name="Heidari M.B."/>
            <person name="McIntosh M.A."/>
        </authorList>
    </citation>
    <scope>NUCLEOTIDE SEQUENCE [LARGE SCALE GENOMIC DNA]</scope>
    <source>
        <strain evidence="7">ATCC 27399</strain>
    </source>
</reference>
<organism evidence="6 7">
    <name type="scientific">Mesomycoplasma flocculare ATCC 27399</name>
    <dbReference type="NCBI Taxonomy" id="743971"/>
    <lineage>
        <taxon>Bacteria</taxon>
        <taxon>Bacillati</taxon>
        <taxon>Mycoplasmatota</taxon>
        <taxon>Mycoplasmoidales</taxon>
        <taxon>Metamycoplasmataceae</taxon>
        <taxon>Mesomycoplasma</taxon>
    </lineage>
</organism>
<evidence type="ECO:0000259" key="5">
    <source>
        <dbReference type="PROSITE" id="PS50893"/>
    </source>
</evidence>
<dbReference type="GO" id="GO:0022857">
    <property type="term" value="F:transmembrane transporter activity"/>
    <property type="evidence" value="ECO:0007669"/>
    <property type="project" value="InterPro"/>
</dbReference>
<dbReference type="RefSeq" id="WP_002557445.1">
    <property type="nucleotide sequence ID" value="NZ_CP007585.1"/>
</dbReference>
<dbReference type="EMBL" id="CP007585">
    <property type="protein sequence ID" value="AJC49835.1"/>
    <property type="molecule type" value="Genomic_DNA"/>
</dbReference>
<dbReference type="SUPFAM" id="SSF52540">
    <property type="entry name" value="P-loop containing nucleoside triphosphate hydrolases"/>
    <property type="match status" value="1"/>
</dbReference>
<dbReference type="InterPro" id="IPR027417">
    <property type="entry name" value="P-loop_NTPase"/>
</dbReference>
<dbReference type="AlphaFoldDB" id="A0A0A8E6G3"/>